<feature type="compositionally biased region" description="Basic and acidic residues" evidence="9">
    <location>
        <begin position="588"/>
        <end position="602"/>
    </location>
</feature>
<dbReference type="InterPro" id="IPR016130">
    <property type="entry name" value="Tyr_Pase_AS"/>
</dbReference>
<keyword evidence="7" id="KW-0206">Cytoskeleton</keyword>
<comment type="similarity">
    <text evidence="2">Belongs to the protein-tyrosine phosphatase family.</text>
</comment>
<dbReference type="InterPro" id="IPR043587">
    <property type="entry name" value="Phosphatase_SSH-like"/>
</dbReference>
<feature type="region of interest" description="Disordered" evidence="9">
    <location>
        <begin position="66"/>
        <end position="102"/>
    </location>
</feature>
<feature type="region of interest" description="Disordered" evidence="9">
    <location>
        <begin position="737"/>
        <end position="768"/>
    </location>
</feature>
<dbReference type="FunFam" id="3.90.190.10:FF:000004">
    <property type="entry name" value="Protein phosphatase Slingshot homolog 2"/>
    <property type="match status" value="1"/>
</dbReference>
<dbReference type="PANTHER" id="PTHR45864:SF2">
    <property type="entry name" value="PROTEIN PHOSPHATASE SLINGSHOT"/>
    <property type="match status" value="1"/>
</dbReference>
<organism evidence="13 14">
    <name type="scientific">Aphis gossypii</name>
    <name type="common">Cotton aphid</name>
    <dbReference type="NCBI Taxonomy" id="80765"/>
    <lineage>
        <taxon>Eukaryota</taxon>
        <taxon>Metazoa</taxon>
        <taxon>Ecdysozoa</taxon>
        <taxon>Arthropoda</taxon>
        <taxon>Hexapoda</taxon>
        <taxon>Insecta</taxon>
        <taxon>Pterygota</taxon>
        <taxon>Neoptera</taxon>
        <taxon>Paraneoptera</taxon>
        <taxon>Hemiptera</taxon>
        <taxon>Sternorrhyncha</taxon>
        <taxon>Aphidomorpha</taxon>
        <taxon>Aphidoidea</taxon>
        <taxon>Aphididae</taxon>
        <taxon>Aphidini</taxon>
        <taxon>Aphis</taxon>
        <taxon>Aphis</taxon>
    </lineage>
</organism>
<feature type="region of interest" description="Disordered" evidence="9">
    <location>
        <begin position="557"/>
        <end position="619"/>
    </location>
</feature>
<evidence type="ECO:0000259" key="10">
    <source>
        <dbReference type="PROSITE" id="PS50054"/>
    </source>
</evidence>
<evidence type="ECO:0000256" key="1">
    <source>
        <dbReference type="ARBA" id="ARBA00004245"/>
    </source>
</evidence>
<dbReference type="GO" id="GO:0003779">
    <property type="term" value="F:actin binding"/>
    <property type="evidence" value="ECO:0007669"/>
    <property type="project" value="InterPro"/>
</dbReference>
<feature type="domain" description="DEK-C" evidence="12">
    <location>
        <begin position="348"/>
        <end position="403"/>
    </location>
</feature>
<dbReference type="Gene3D" id="1.10.10.60">
    <property type="entry name" value="Homeodomain-like"/>
    <property type="match status" value="1"/>
</dbReference>
<dbReference type="Proteomes" id="UP001154329">
    <property type="component" value="Chromosome 1"/>
</dbReference>
<dbReference type="SMART" id="SM00195">
    <property type="entry name" value="DSPc"/>
    <property type="match status" value="1"/>
</dbReference>
<dbReference type="PROSITE" id="PS50054">
    <property type="entry name" value="TYR_PHOSPHATASE_DUAL"/>
    <property type="match status" value="1"/>
</dbReference>
<dbReference type="InterPro" id="IPR014876">
    <property type="entry name" value="DEK_C"/>
</dbReference>
<dbReference type="GO" id="GO:0005856">
    <property type="term" value="C:cytoskeleton"/>
    <property type="evidence" value="ECO:0007669"/>
    <property type="project" value="UniProtKB-SubCell"/>
</dbReference>
<dbReference type="PROSITE" id="PS00383">
    <property type="entry name" value="TYR_PHOSPHATASE_1"/>
    <property type="match status" value="1"/>
</dbReference>
<evidence type="ECO:0000259" key="11">
    <source>
        <dbReference type="PROSITE" id="PS50056"/>
    </source>
</evidence>
<feature type="region of interest" description="Disordered" evidence="9">
    <location>
        <begin position="327"/>
        <end position="349"/>
    </location>
</feature>
<evidence type="ECO:0000256" key="5">
    <source>
        <dbReference type="ARBA" id="ARBA00022801"/>
    </source>
</evidence>
<dbReference type="PANTHER" id="PTHR45864">
    <property type="entry name" value="SLINGSHOT PROTEIN PHOSPHATASE HOMOLOG"/>
    <property type="match status" value="1"/>
</dbReference>
<dbReference type="GO" id="GO:0030837">
    <property type="term" value="P:negative regulation of actin filament polymerization"/>
    <property type="evidence" value="ECO:0007669"/>
    <property type="project" value="InterPro"/>
</dbReference>
<evidence type="ECO:0000313" key="13">
    <source>
        <dbReference type="EMBL" id="CAH1707762.1"/>
    </source>
</evidence>
<evidence type="ECO:0000256" key="2">
    <source>
        <dbReference type="ARBA" id="ARBA00009580"/>
    </source>
</evidence>
<dbReference type="InterPro" id="IPR029021">
    <property type="entry name" value="Prot-tyrosine_phosphatase-like"/>
</dbReference>
<evidence type="ECO:0000259" key="12">
    <source>
        <dbReference type="PROSITE" id="PS51998"/>
    </source>
</evidence>
<protein>
    <recommendedName>
        <fullName evidence="3">protein-serine/threonine phosphatase</fullName>
        <ecNumber evidence="3">3.1.3.16</ecNumber>
    </recommendedName>
</protein>
<evidence type="ECO:0000256" key="3">
    <source>
        <dbReference type="ARBA" id="ARBA00013081"/>
    </source>
</evidence>
<dbReference type="Pfam" id="PF00782">
    <property type="entry name" value="DSPc"/>
    <property type="match status" value="1"/>
</dbReference>
<name>A0A9P0IJS0_APHGO</name>
<dbReference type="SUPFAM" id="SSF109715">
    <property type="entry name" value="DEK C-terminal domain"/>
    <property type="match status" value="1"/>
</dbReference>
<dbReference type="PROSITE" id="PS50056">
    <property type="entry name" value="TYR_PHOSPHATASE_2"/>
    <property type="match status" value="1"/>
</dbReference>
<dbReference type="Gene3D" id="3.90.190.10">
    <property type="entry name" value="Protein tyrosine phosphatase superfamily"/>
    <property type="match status" value="1"/>
</dbReference>
<dbReference type="GO" id="GO:0004722">
    <property type="term" value="F:protein serine/threonine phosphatase activity"/>
    <property type="evidence" value="ECO:0007669"/>
    <property type="project" value="UniProtKB-EC"/>
</dbReference>
<dbReference type="SUPFAM" id="SSF52799">
    <property type="entry name" value="(Phosphotyrosine protein) phosphatases II"/>
    <property type="match status" value="1"/>
</dbReference>
<feature type="region of interest" description="Disordered" evidence="9">
    <location>
        <begin position="1"/>
        <end position="48"/>
    </location>
</feature>
<dbReference type="InterPro" id="IPR043588">
    <property type="entry name" value="SSH-N"/>
</dbReference>
<dbReference type="InterPro" id="IPR000387">
    <property type="entry name" value="Tyr_Pase_dom"/>
</dbReference>
<dbReference type="EMBL" id="OU899034">
    <property type="protein sequence ID" value="CAH1707762.1"/>
    <property type="molecule type" value="Genomic_DNA"/>
</dbReference>
<sequence>MMLYVLPPPAAAGPPSPWSTILCDDGRPSSARGNDGGQQEPAVANGGRLTYKRNASNNRRVKAWLNAVQKNNRPPPPRKPSVDAAGPEDSGAGSSLDEDEPIKTNRRLSECYFANKGSTAVLCSLSSHQQQQPQQQPRRKRHHHNSLHPHRHQSLSAPASSRLSAGEDEMQTRANDIQAHLQSMFHILRPDDSLNMAVKLESVHSGRTRYLVVVSCINGNCQEESCLLGLDCNQSTTIGLVLRLLADTTITLDGDGGFSVSVCSRQHIFKPVSVQAMWSALQSLHRVSAQAREHNFFEGGLTHDWITHYEKQISSDQSCLNEWNAMDSIESRRPPSPDSLRTKPSEREETERVIRSALKEIMMSVDLDEVTSKFIRGRLEETLDMDLGEYKPFIDQEMLTVLGQMDAATQIFPHVYLGSEWNASNLDELSRNGVRHILNVTREIDNFFPGSFNYLNVRVYDDDKTDLLKHWDNTYKYITKAEQEGSKVLVHCKMGVSRSASVVIAYAMKAYNWSFKKALDYVQSKRTCIKPNKHFILQLETYQGILAAMKNREKLQRSKSETNLVATSGLITPPNSPKKPLDTPRSQSEGDKDATPPDRLDKEDEPVVPSPPTRLMPPKLLDISGYDLMKCGGRPKSWSPENNFATDILTNSTLLSQSLEKINTDKIPVEVEVEVPNIPPAPPLPPFEAHKYNVSVFMPCGNGLRSYSVSQNKIVQLQPATPPPPRPSSVKLRVNELESSGISGSSNVTSSSTGGCTSSPDRKSTVDPSRNLVLNLTTQFEGVVASSSAANSPSDDNVLVKPLPIAESPKFSRVAVNRPPSIAICTPQKRDGGDLFSSRLDRVFDREERKQCREPAADHQATAVSGGDVSRQNSWSSYDSAVVLRDVISRHSSWGSCDTRTLPSRNSSWGSYDIRPTMQYVSERGEKPAVISTAASVAKTVVDESCYRPAKRPKQKDQQKLLLPNCYSSSPTLGLQGASHKLANRATASQPNISGLGNTAATNIVTSACNSKHSSLVRSLKEEFEAKAGDAVEKPARKNSGGGGGGNSADDDGAGNEHVKSLPTSPVSEHPKVTQRPSPAASMEDISVRKLVGKYENGRARSKTFVQDSGCPRNPHHQQQPPIPTRVSSLDVTAIGPRKFECNPVVKTVVLPIQQSDIRASVNRAANNKLQQGKSHPLTKLSFKQLKVNSTVYNSM</sequence>
<gene>
    <name evidence="13" type="ORF">APHIGO_LOCUS143</name>
</gene>
<feature type="compositionally biased region" description="Basic and acidic residues" evidence="9">
    <location>
        <begin position="848"/>
        <end position="857"/>
    </location>
</feature>
<evidence type="ECO:0000256" key="9">
    <source>
        <dbReference type="SAM" id="MobiDB-lite"/>
    </source>
</evidence>
<feature type="region of interest" description="Disordered" evidence="9">
    <location>
        <begin position="1028"/>
        <end position="1087"/>
    </location>
</feature>
<feature type="compositionally biased region" description="Low complexity" evidence="9">
    <location>
        <begin position="154"/>
        <end position="164"/>
    </location>
</feature>
<dbReference type="InterPro" id="IPR000340">
    <property type="entry name" value="Dual-sp_phosphatase_cat-dom"/>
</dbReference>
<evidence type="ECO:0000256" key="7">
    <source>
        <dbReference type="ARBA" id="ARBA00023212"/>
    </source>
</evidence>
<feature type="compositionally biased region" description="Basic residues" evidence="9">
    <location>
        <begin position="137"/>
        <end position="153"/>
    </location>
</feature>
<feature type="region of interest" description="Disordered" evidence="9">
    <location>
        <begin position="1105"/>
        <end position="1124"/>
    </location>
</feature>
<keyword evidence="14" id="KW-1185">Reference proteome</keyword>
<keyword evidence="5" id="KW-0378">Hydrolase</keyword>
<feature type="domain" description="Tyrosine-protein phosphatase" evidence="10">
    <location>
        <begin position="407"/>
        <end position="548"/>
    </location>
</feature>
<dbReference type="InterPro" id="IPR020422">
    <property type="entry name" value="TYR_PHOSPHATASE_DUAL_dom"/>
</dbReference>
<comment type="catalytic activity">
    <reaction evidence="8">
        <text>O-phospho-L-threonyl-[protein] + H2O = L-threonyl-[protein] + phosphate</text>
        <dbReference type="Rhea" id="RHEA:47004"/>
        <dbReference type="Rhea" id="RHEA-COMP:11060"/>
        <dbReference type="Rhea" id="RHEA-COMP:11605"/>
        <dbReference type="ChEBI" id="CHEBI:15377"/>
        <dbReference type="ChEBI" id="CHEBI:30013"/>
        <dbReference type="ChEBI" id="CHEBI:43474"/>
        <dbReference type="ChEBI" id="CHEBI:61977"/>
        <dbReference type="EC" id="3.1.3.16"/>
    </reaction>
</comment>
<dbReference type="Pfam" id="PF23040">
    <property type="entry name" value="PH_SSH1-like_1st"/>
    <property type="match status" value="1"/>
</dbReference>
<feature type="compositionally biased region" description="Polar residues" evidence="9">
    <location>
        <begin position="561"/>
        <end position="570"/>
    </location>
</feature>
<dbReference type="EC" id="3.1.3.16" evidence="3"/>
<dbReference type="Pfam" id="PF08766">
    <property type="entry name" value="DEK_C"/>
    <property type="match status" value="1"/>
</dbReference>
<feature type="compositionally biased region" description="Low complexity" evidence="9">
    <location>
        <begin position="739"/>
        <end position="759"/>
    </location>
</feature>
<feature type="compositionally biased region" description="Pro residues" evidence="9">
    <location>
        <begin position="1"/>
        <end position="17"/>
    </location>
</feature>
<feature type="domain" description="Tyrosine specific protein phosphatases" evidence="11">
    <location>
        <begin position="469"/>
        <end position="526"/>
    </location>
</feature>
<dbReference type="AlphaFoldDB" id="A0A9P0IJS0"/>
<feature type="region of interest" description="Disordered" evidence="9">
    <location>
        <begin position="848"/>
        <end position="873"/>
    </location>
</feature>
<evidence type="ECO:0000256" key="4">
    <source>
        <dbReference type="ARBA" id="ARBA00022490"/>
    </source>
</evidence>
<keyword evidence="4" id="KW-0963">Cytoplasm</keyword>
<accession>A0A9P0IJS0</accession>
<reference evidence="13" key="1">
    <citation type="submission" date="2022-02" db="EMBL/GenBank/DDBJ databases">
        <authorList>
            <person name="King R."/>
        </authorList>
    </citation>
    <scope>NUCLEOTIDE SEQUENCE</scope>
</reference>
<evidence type="ECO:0000256" key="6">
    <source>
        <dbReference type="ARBA" id="ARBA00022912"/>
    </source>
</evidence>
<comment type="subcellular location">
    <subcellularLocation>
        <location evidence="1">Cytoplasm</location>
        <location evidence="1">Cytoskeleton</location>
    </subcellularLocation>
</comment>
<feature type="compositionally biased region" description="Basic and acidic residues" evidence="9">
    <location>
        <begin position="329"/>
        <end position="349"/>
    </location>
</feature>
<proteinExistence type="inferred from homology"/>
<feature type="region of interest" description="Disordered" evidence="9">
    <location>
        <begin position="124"/>
        <end position="168"/>
    </location>
</feature>
<dbReference type="PROSITE" id="PS51998">
    <property type="entry name" value="DEK_C"/>
    <property type="match status" value="1"/>
</dbReference>
<reference evidence="13" key="2">
    <citation type="submission" date="2022-10" db="EMBL/GenBank/DDBJ databases">
        <authorList>
            <consortium name="ENA_rothamsted_submissions"/>
            <consortium name="culmorum"/>
            <person name="King R."/>
        </authorList>
    </citation>
    <scope>NUCLEOTIDE SEQUENCE</scope>
</reference>
<evidence type="ECO:0000313" key="14">
    <source>
        <dbReference type="Proteomes" id="UP001154329"/>
    </source>
</evidence>
<evidence type="ECO:0000256" key="8">
    <source>
        <dbReference type="ARBA" id="ARBA00048336"/>
    </source>
</evidence>
<keyword evidence="6" id="KW-0904">Protein phosphatase</keyword>